<dbReference type="RefSeq" id="XP_033569427.1">
    <property type="nucleotide sequence ID" value="XM_033722535.1"/>
</dbReference>
<evidence type="ECO:0000313" key="5">
    <source>
        <dbReference type="RefSeq" id="XP_033569427.1"/>
    </source>
</evidence>
<dbReference type="EMBL" id="MU003723">
    <property type="protein sequence ID" value="KAF2802463.1"/>
    <property type="molecule type" value="Genomic_DNA"/>
</dbReference>
<reference evidence="5" key="2">
    <citation type="submission" date="2020-04" db="EMBL/GenBank/DDBJ databases">
        <authorList>
            <consortium name="NCBI Genome Project"/>
        </authorList>
    </citation>
    <scope>NUCLEOTIDE SEQUENCE</scope>
    <source>
        <strain evidence="5">CBS 304.34</strain>
    </source>
</reference>
<protein>
    <submittedName>
        <fullName evidence="3 5">Uncharacterized protein</fullName>
    </submittedName>
</protein>
<evidence type="ECO:0000313" key="4">
    <source>
        <dbReference type="Proteomes" id="UP000504636"/>
    </source>
</evidence>
<evidence type="ECO:0000313" key="3">
    <source>
        <dbReference type="EMBL" id="KAF2802463.1"/>
    </source>
</evidence>
<feature type="transmembrane region" description="Helical" evidence="2">
    <location>
        <begin position="206"/>
        <end position="224"/>
    </location>
</feature>
<feature type="compositionally biased region" description="Polar residues" evidence="1">
    <location>
        <begin position="31"/>
        <end position="56"/>
    </location>
</feature>
<keyword evidence="2" id="KW-0472">Membrane</keyword>
<keyword evidence="2" id="KW-0812">Transmembrane</keyword>
<dbReference type="Proteomes" id="UP000504636">
    <property type="component" value="Unplaced"/>
</dbReference>
<proteinExistence type="predicted"/>
<reference evidence="3 5" key="1">
    <citation type="journal article" date="2020" name="Stud. Mycol.">
        <title>101 Dothideomycetes genomes: a test case for predicting lifestyles and emergence of pathogens.</title>
        <authorList>
            <person name="Haridas S."/>
            <person name="Albert R."/>
            <person name="Binder M."/>
            <person name="Bloem J."/>
            <person name="Labutti K."/>
            <person name="Salamov A."/>
            <person name="Andreopoulos B."/>
            <person name="Baker S."/>
            <person name="Barry K."/>
            <person name="Bills G."/>
            <person name="Bluhm B."/>
            <person name="Cannon C."/>
            <person name="Castanera R."/>
            <person name="Culley D."/>
            <person name="Daum C."/>
            <person name="Ezra D."/>
            <person name="Gonzalez J."/>
            <person name="Henrissat B."/>
            <person name="Kuo A."/>
            <person name="Liang C."/>
            <person name="Lipzen A."/>
            <person name="Lutzoni F."/>
            <person name="Magnuson J."/>
            <person name="Mondo S."/>
            <person name="Nolan M."/>
            <person name="Ohm R."/>
            <person name="Pangilinan J."/>
            <person name="Park H.-J."/>
            <person name="Ramirez L."/>
            <person name="Alfaro M."/>
            <person name="Sun H."/>
            <person name="Tritt A."/>
            <person name="Yoshinaga Y."/>
            <person name="Zwiers L.-H."/>
            <person name="Turgeon B."/>
            <person name="Goodwin S."/>
            <person name="Spatafora J."/>
            <person name="Crous P."/>
            <person name="Grigoriev I."/>
        </authorList>
    </citation>
    <scope>NUCLEOTIDE SEQUENCE</scope>
    <source>
        <strain evidence="3 5">CBS 304.34</strain>
    </source>
</reference>
<dbReference type="AlphaFoldDB" id="A0A6A6Y1S1"/>
<dbReference type="OrthoDB" id="10547286at2759"/>
<name>A0A6A6Y1S1_9PEZI</name>
<gene>
    <name evidence="3 5" type="ORF">BDZ99DRAFT_482881</name>
</gene>
<sequence length="274" mass="29223">MPPKKTTKRKGPTPTVSSTIVPTASSPATKATGTARTMPTPKPTKSNNERLLTSPAQHRYHTRSTGPVPTIAETGINDATTSGVHSLDESEASEESEAGEIAGTTHQAARVSDKRDDTPANSILIEDEVMNDDAVTNPTTALRALDPTDTNAVTRPTIRDASTVSLISHLVSLVPFATAIPSANARATRAITHARDQLPRLTRGRIISGGVIAWLAYYLYYHLLDRDGVPLYLSDRSWQAEVGHSMARLRDAFYGGTDGLQVDGGSDGKAGRGR</sequence>
<accession>A0A6A6Y1S1</accession>
<organism evidence="3">
    <name type="scientific">Mytilinidion resinicola</name>
    <dbReference type="NCBI Taxonomy" id="574789"/>
    <lineage>
        <taxon>Eukaryota</taxon>
        <taxon>Fungi</taxon>
        <taxon>Dikarya</taxon>
        <taxon>Ascomycota</taxon>
        <taxon>Pezizomycotina</taxon>
        <taxon>Dothideomycetes</taxon>
        <taxon>Pleosporomycetidae</taxon>
        <taxon>Mytilinidiales</taxon>
        <taxon>Mytilinidiaceae</taxon>
        <taxon>Mytilinidion</taxon>
    </lineage>
</organism>
<evidence type="ECO:0000256" key="1">
    <source>
        <dbReference type="SAM" id="MobiDB-lite"/>
    </source>
</evidence>
<keyword evidence="4" id="KW-1185">Reference proteome</keyword>
<feature type="compositionally biased region" description="Low complexity" evidence="1">
    <location>
        <begin position="12"/>
        <end position="29"/>
    </location>
</feature>
<keyword evidence="2" id="KW-1133">Transmembrane helix</keyword>
<feature type="compositionally biased region" description="Acidic residues" evidence="1">
    <location>
        <begin position="89"/>
        <end position="98"/>
    </location>
</feature>
<feature type="compositionally biased region" description="Basic residues" evidence="1">
    <location>
        <begin position="1"/>
        <end position="11"/>
    </location>
</feature>
<dbReference type="GeneID" id="54463428"/>
<evidence type="ECO:0000256" key="2">
    <source>
        <dbReference type="SAM" id="Phobius"/>
    </source>
</evidence>
<reference evidence="5" key="3">
    <citation type="submission" date="2025-04" db="UniProtKB">
        <authorList>
            <consortium name="RefSeq"/>
        </authorList>
    </citation>
    <scope>IDENTIFICATION</scope>
    <source>
        <strain evidence="5">CBS 304.34</strain>
    </source>
</reference>
<feature type="region of interest" description="Disordered" evidence="1">
    <location>
        <begin position="1"/>
        <end position="117"/>
    </location>
</feature>